<dbReference type="NCBIfam" id="TIGR04093">
    <property type="entry name" value="cas1_CYANO"/>
    <property type="match status" value="1"/>
</dbReference>
<dbReference type="GO" id="GO:0051607">
    <property type="term" value="P:defense response to virus"/>
    <property type="evidence" value="ECO:0007669"/>
    <property type="project" value="UniProtKB-UniRule"/>
</dbReference>
<dbReference type="Proteomes" id="UP000030661">
    <property type="component" value="Unassembled WGS sequence"/>
</dbReference>
<dbReference type="STRING" id="1499967.U27_01531"/>
<evidence type="ECO:0000256" key="9">
    <source>
        <dbReference type="ARBA" id="ARBA00038592"/>
    </source>
</evidence>
<dbReference type="EC" id="3.1.-.-" evidence="10"/>
<evidence type="ECO:0000313" key="11">
    <source>
        <dbReference type="EMBL" id="GAK61630.1"/>
    </source>
</evidence>
<evidence type="ECO:0000256" key="4">
    <source>
        <dbReference type="ARBA" id="ARBA00022801"/>
    </source>
</evidence>
<comment type="cofactor">
    <cofactor evidence="10">
        <name>Mg(2+)</name>
        <dbReference type="ChEBI" id="CHEBI:18420"/>
    </cofactor>
    <cofactor evidence="10">
        <name>Mn(2+)</name>
        <dbReference type="ChEBI" id="CHEBI:29035"/>
    </cofactor>
</comment>
<feature type="binding site" evidence="10">
    <location>
        <position position="159"/>
    </location>
    <ligand>
        <name>Mn(2+)</name>
        <dbReference type="ChEBI" id="CHEBI:29035"/>
    </ligand>
</feature>
<dbReference type="GO" id="GO:0046872">
    <property type="term" value="F:metal ion binding"/>
    <property type="evidence" value="ECO:0007669"/>
    <property type="project" value="UniProtKB-UniRule"/>
</dbReference>
<keyword evidence="7 10" id="KW-0238">DNA-binding</keyword>
<dbReference type="GO" id="GO:0003677">
    <property type="term" value="F:DNA binding"/>
    <property type="evidence" value="ECO:0007669"/>
    <property type="project" value="UniProtKB-KW"/>
</dbReference>
<keyword evidence="8 10" id="KW-0464">Manganese</keyword>
<dbReference type="PANTHER" id="PTHR34353">
    <property type="entry name" value="CRISPR-ASSOCIATED ENDONUCLEASE CAS1 1"/>
    <property type="match status" value="1"/>
</dbReference>
<proteinExistence type="inferred from homology"/>
<dbReference type="eggNOG" id="COG1518">
    <property type="taxonomic scope" value="Bacteria"/>
</dbReference>
<evidence type="ECO:0000256" key="6">
    <source>
        <dbReference type="ARBA" id="ARBA00023118"/>
    </source>
</evidence>
<protein>
    <recommendedName>
        <fullName evidence="10">CRISPR-associated endonuclease Cas1</fullName>
        <ecNumber evidence="10">3.1.-.-</ecNumber>
    </recommendedName>
</protein>
<evidence type="ECO:0000256" key="3">
    <source>
        <dbReference type="ARBA" id="ARBA00022759"/>
    </source>
</evidence>
<accession>A0A081CAM5</accession>
<name>A0A081CAM5_VECG1</name>
<dbReference type="HOGENOM" id="CLU_052779_1_0_0"/>
<evidence type="ECO:0000256" key="2">
    <source>
        <dbReference type="ARBA" id="ARBA00022723"/>
    </source>
</evidence>
<feature type="binding site" evidence="10">
    <location>
        <position position="225"/>
    </location>
    <ligand>
        <name>Mn(2+)</name>
        <dbReference type="ChEBI" id="CHEBI:29035"/>
    </ligand>
</feature>
<keyword evidence="4 10" id="KW-0378">Hydrolase</keyword>
<sequence length="334" mass="37739">MATVYVTEQGAVLRKTGERLRVTLKSEVLLDIPLIKVSQVVIFGKASITAATIASLLEQEIEICYLTQRGRFIGRVVPAVSKNCLLRRAQYQAAFDTKQTLTLASAFVTGKLTNMRTMLMRAARRDQDSAEFDKAIERIKAAADRVKKAKTPDQVRGCEGEGSAAYFSVFGKLIKPPEFTFETRERRPPTDPVNALLSFGYTLLTNELFSAVNIVGFDPYIGYLHAEHYGRPSLPLDLIEEFRPVFVDSLVLNCLNNGILTPKDFQEEMGQVTLLTDTGRELFLQQYEDRKRAEFTHPVLNQKITYQQSFEQQARFLAKTLQGELKEYPPLQVK</sequence>
<keyword evidence="3 10" id="KW-0255">Endonuclease</keyword>
<keyword evidence="12" id="KW-1185">Reference proteome</keyword>
<evidence type="ECO:0000256" key="10">
    <source>
        <dbReference type="HAMAP-Rule" id="MF_01470"/>
    </source>
</evidence>
<comment type="subunit">
    <text evidence="9 10">Homodimer, forms a heterotetramer with a Cas2 homodimer.</text>
</comment>
<keyword evidence="5 10" id="KW-0460">Magnesium</keyword>
<dbReference type="AlphaFoldDB" id="A0A081CAM5"/>
<dbReference type="InterPro" id="IPR050646">
    <property type="entry name" value="Cas1"/>
</dbReference>
<evidence type="ECO:0000256" key="5">
    <source>
        <dbReference type="ARBA" id="ARBA00022842"/>
    </source>
</evidence>
<keyword evidence="2 10" id="KW-0479">Metal-binding</keyword>
<dbReference type="EMBL" id="DF820481">
    <property type="protein sequence ID" value="GAK61630.1"/>
    <property type="molecule type" value="Genomic_DNA"/>
</dbReference>
<dbReference type="GO" id="GO:0043571">
    <property type="term" value="P:maintenance of CRISPR repeat elements"/>
    <property type="evidence" value="ECO:0007669"/>
    <property type="project" value="UniProtKB-UniRule"/>
</dbReference>
<gene>
    <name evidence="10" type="primary">cas1</name>
    <name evidence="11" type="ORF">U27_01531</name>
</gene>
<evidence type="ECO:0000256" key="1">
    <source>
        <dbReference type="ARBA" id="ARBA00022722"/>
    </source>
</evidence>
<comment type="function">
    <text evidence="10">CRISPR (clustered regularly interspaced short palindromic repeat), is an adaptive immune system that provides protection against mobile genetic elements (viruses, transposable elements and conjugative plasmids). CRISPR clusters contain spacers, sequences complementary to antecedent mobile elements, and target invading nucleic acids. CRISPR clusters are transcribed and processed into CRISPR RNA (crRNA). Acts as a dsDNA endonuclease. Involved in the integration of spacer DNA into the CRISPR cassette.</text>
</comment>
<evidence type="ECO:0000256" key="8">
    <source>
        <dbReference type="ARBA" id="ARBA00023211"/>
    </source>
</evidence>
<dbReference type="Gene3D" id="3.100.10.20">
    <property type="entry name" value="CRISPR-associated endonuclease Cas1, N-terminal domain"/>
    <property type="match status" value="1"/>
</dbReference>
<evidence type="ECO:0000313" key="12">
    <source>
        <dbReference type="Proteomes" id="UP000030661"/>
    </source>
</evidence>
<dbReference type="Gene3D" id="1.20.120.920">
    <property type="entry name" value="CRISPR-associated endonuclease Cas1, C-terminal domain"/>
    <property type="match status" value="1"/>
</dbReference>
<dbReference type="InterPro" id="IPR042211">
    <property type="entry name" value="CRISPR-assoc_Cas1_N"/>
</dbReference>
<dbReference type="NCBIfam" id="TIGR00287">
    <property type="entry name" value="cas1"/>
    <property type="match status" value="1"/>
</dbReference>
<keyword evidence="6 10" id="KW-0051">Antiviral defense</keyword>
<keyword evidence="1 10" id="KW-0540">Nuclease</keyword>
<dbReference type="InterPro" id="IPR023843">
    <property type="entry name" value="CRISPR-assoc_Cas1_cyanobact"/>
</dbReference>
<dbReference type="HAMAP" id="MF_01470">
    <property type="entry name" value="Cas1"/>
    <property type="match status" value="1"/>
</dbReference>
<evidence type="ECO:0000256" key="7">
    <source>
        <dbReference type="ARBA" id="ARBA00023125"/>
    </source>
</evidence>
<comment type="similarity">
    <text evidence="10">Belongs to the CRISPR-associated endonuclease Cas1 family.</text>
</comment>
<dbReference type="InterPro" id="IPR002729">
    <property type="entry name" value="CRISPR-assoc_Cas1"/>
</dbReference>
<dbReference type="GO" id="GO:0004520">
    <property type="term" value="F:DNA endonuclease activity"/>
    <property type="evidence" value="ECO:0007669"/>
    <property type="project" value="InterPro"/>
</dbReference>
<organism evidence="11 12">
    <name type="scientific">Vecturithrix granuli</name>
    <dbReference type="NCBI Taxonomy" id="1499967"/>
    <lineage>
        <taxon>Bacteria</taxon>
        <taxon>Candidatus Moduliflexota</taxon>
        <taxon>Candidatus Vecturitrichia</taxon>
        <taxon>Candidatus Vecturitrichales</taxon>
        <taxon>Candidatus Vecturitrichaceae</taxon>
        <taxon>Candidatus Vecturithrix</taxon>
    </lineage>
</organism>
<dbReference type="GO" id="GO:0016787">
    <property type="term" value="F:hydrolase activity"/>
    <property type="evidence" value="ECO:0007669"/>
    <property type="project" value="UniProtKB-KW"/>
</dbReference>
<feature type="binding site" evidence="10">
    <location>
        <position position="240"/>
    </location>
    <ligand>
        <name>Mn(2+)</name>
        <dbReference type="ChEBI" id="CHEBI:29035"/>
    </ligand>
</feature>
<dbReference type="PANTHER" id="PTHR34353:SF2">
    <property type="entry name" value="CRISPR-ASSOCIATED ENDONUCLEASE CAS1 1"/>
    <property type="match status" value="1"/>
</dbReference>
<reference evidence="11 12" key="1">
    <citation type="journal article" date="2015" name="PeerJ">
        <title>First genomic representation of candidate bacterial phylum KSB3 points to enhanced environmental sensing as a trigger of wastewater bulking.</title>
        <authorList>
            <person name="Sekiguchi Y."/>
            <person name="Ohashi A."/>
            <person name="Parks D.H."/>
            <person name="Yamauchi T."/>
            <person name="Tyson G.W."/>
            <person name="Hugenholtz P."/>
        </authorList>
    </citation>
    <scope>NUCLEOTIDE SEQUENCE [LARGE SCALE GENOMIC DNA]</scope>
</reference>
<dbReference type="Pfam" id="PF01867">
    <property type="entry name" value="Cas_Cas1"/>
    <property type="match status" value="1"/>
</dbReference>
<dbReference type="InterPro" id="IPR042206">
    <property type="entry name" value="CRISPR-assoc_Cas1_C"/>
</dbReference>